<keyword evidence="7" id="KW-0067">ATP-binding</keyword>
<dbReference type="Pfam" id="PF04434">
    <property type="entry name" value="SWIM"/>
    <property type="match status" value="1"/>
</dbReference>
<dbReference type="CDD" id="cd18793">
    <property type="entry name" value="SF2_C_SNF"/>
    <property type="match status" value="1"/>
</dbReference>
<dbReference type="EMBL" id="FPKS01000002">
    <property type="protein sequence ID" value="SFZ71355.1"/>
    <property type="molecule type" value="Genomic_DNA"/>
</dbReference>
<keyword evidence="7" id="KW-0547">Nucleotide-binding</keyword>
<dbReference type="STRING" id="1122154.SAMN02746068_00370"/>
<evidence type="ECO:0000259" key="4">
    <source>
        <dbReference type="PROSITE" id="PS50966"/>
    </source>
</evidence>
<dbReference type="PROSITE" id="PS51192">
    <property type="entry name" value="HELICASE_ATP_BIND_1"/>
    <property type="match status" value="1"/>
</dbReference>
<dbReference type="GO" id="GO:0005524">
    <property type="term" value="F:ATP binding"/>
    <property type="evidence" value="ECO:0007669"/>
    <property type="project" value="InterPro"/>
</dbReference>
<accession>A0A1K2H5C1</accession>
<dbReference type="Pfam" id="PF00176">
    <property type="entry name" value="SNF2-rel_dom"/>
    <property type="match status" value="1"/>
</dbReference>
<protein>
    <submittedName>
        <fullName evidence="7">Helicase conserved C-terminal domain-containing protein</fullName>
    </submittedName>
</protein>
<dbReference type="InterPro" id="IPR000330">
    <property type="entry name" value="SNF2_N"/>
</dbReference>
<evidence type="ECO:0000256" key="1">
    <source>
        <dbReference type="ARBA" id="ARBA00022801"/>
    </source>
</evidence>
<dbReference type="PANTHER" id="PTHR10799">
    <property type="entry name" value="SNF2/RAD54 HELICASE FAMILY"/>
    <property type="match status" value="1"/>
</dbReference>
<keyword evidence="7" id="KW-0347">Helicase</keyword>
<gene>
    <name evidence="7" type="ORF">SAMN02746068_00370</name>
</gene>
<name>A0A1K2H5C1_9LACT</name>
<dbReference type="PROSITE" id="PS50966">
    <property type="entry name" value="ZF_SWIM"/>
    <property type="match status" value="1"/>
</dbReference>
<dbReference type="InterPro" id="IPR038718">
    <property type="entry name" value="SNF2-like_sf"/>
</dbReference>
<dbReference type="InterPro" id="IPR001650">
    <property type="entry name" value="Helicase_C-like"/>
</dbReference>
<feature type="domain" description="Helicase ATP-binding" evidence="5">
    <location>
        <begin position="604"/>
        <end position="762"/>
    </location>
</feature>
<dbReference type="InterPro" id="IPR013663">
    <property type="entry name" value="Helicase_SWF/SNF/SWI_bac"/>
</dbReference>
<dbReference type="SMART" id="SM00490">
    <property type="entry name" value="HELICc"/>
    <property type="match status" value="1"/>
</dbReference>
<dbReference type="GO" id="GO:0016787">
    <property type="term" value="F:hydrolase activity"/>
    <property type="evidence" value="ECO:0007669"/>
    <property type="project" value="UniProtKB-KW"/>
</dbReference>
<dbReference type="GO" id="GO:0008270">
    <property type="term" value="F:zinc ion binding"/>
    <property type="evidence" value="ECO:0007669"/>
    <property type="project" value="UniProtKB-KW"/>
</dbReference>
<evidence type="ECO:0000259" key="6">
    <source>
        <dbReference type="PROSITE" id="PS51194"/>
    </source>
</evidence>
<reference evidence="7 8" key="1">
    <citation type="submission" date="2016-11" db="EMBL/GenBank/DDBJ databases">
        <authorList>
            <person name="Jaros S."/>
            <person name="Januszkiewicz K."/>
            <person name="Wedrychowicz H."/>
        </authorList>
    </citation>
    <scope>NUCLEOTIDE SEQUENCE [LARGE SCALE GENOMIC DNA]</scope>
    <source>
        <strain evidence="7 8">DSM 22330</strain>
    </source>
</reference>
<dbReference type="Proteomes" id="UP000185655">
    <property type="component" value="Unassembled WGS sequence"/>
</dbReference>
<evidence type="ECO:0000313" key="7">
    <source>
        <dbReference type="EMBL" id="SFZ71355.1"/>
    </source>
</evidence>
<keyword evidence="1" id="KW-0378">Hydrolase</keyword>
<dbReference type="OrthoDB" id="9760715at2"/>
<dbReference type="Gene3D" id="3.40.50.10810">
    <property type="entry name" value="Tandem AAA-ATPase domain"/>
    <property type="match status" value="1"/>
</dbReference>
<proteinExistence type="predicted"/>
<keyword evidence="2" id="KW-0863">Zinc-finger</keyword>
<evidence type="ECO:0000259" key="5">
    <source>
        <dbReference type="PROSITE" id="PS51192"/>
    </source>
</evidence>
<feature type="coiled-coil region" evidence="3">
    <location>
        <begin position="67"/>
        <end position="102"/>
    </location>
</feature>
<dbReference type="SUPFAM" id="SSF52540">
    <property type="entry name" value="P-loop containing nucleoside triphosphate hydrolases"/>
    <property type="match status" value="2"/>
</dbReference>
<dbReference type="PROSITE" id="PS51194">
    <property type="entry name" value="HELICASE_CTER"/>
    <property type="match status" value="1"/>
</dbReference>
<sequence>MSRMMPARIRAEGAELFDKGLMTDVSVSGMKLSADVDGEQVVYDLDGQNDLCLCDVFQRNKRYCQHIAAVEEYLKKADIEAVEEEKKAYEAEVEKSKELQASADFLAKVNEDKWANQSEKMILEVEVSDPRLMESFYYSGNFLAFTFKIRLSTMSRSYIIKDIPHFVTLLRKGGTYLIGSSHYVTLMLSHFDKASQDFLSYLLKITPSHEEMALTNLFRKLGRYFVPHAGLLPELLALTVAMDFSMKISDKPVRYFSVLPLDDEGDLYQFEVKPLDDVIELTIKEMPHQTFFDGEIIYRDHVFYQLDAEQLEILNLLSKVPMTTDNLRMIHFDYDDKDKLAQALQIFEKLGYVDAPSAFKIRPFKPQFIFDLAGFLTLQIAFDYGDFKITSFRELDTLDFSRYLRLEKRIFDLVKRSGFPVGFDTQTVPPKGEEIYKFFTEILPQFAKLGDVTLSPSIQELQITENFDIDIDQNGGLLEINFSMPHVPEQEFSKLVARLQENAGYYVTESGQLILLGEQFDAVKQVLTDMSDAVQVGEGKIAVPTFKTFQLSKIFGDKDGISYSKKFETLYENLTNPHDFPYQKPEQIKATLRPYQEDGVRWMNMLSSYHMGGVLADDMGLGKTLQSITYLASNLSQGDVALIVSPSSLIYNWSSEFAKFAPDLEVVVVDGTKHERSTLISNPKTQIFITSYGSFLKDVTTYQALELNYLLIDEAQTVKNFNSKTNKALSQLKVDHTFALSGTPIENRVDEIWAIFQIIMPGILGDRKQFRRLKHDAISRMIQPFVMRRRKEDVLLELPEKLEMIQYSELEESQKIIYLAQLEAIQNRVRNMNDYEFSRSKIEILAGITRLRQICDTPALFMSDYRGISGKLKSLAELLQQIKDSGHRPLIFSQFRKMFPHIERQLEEAGISSYQLTGSTPIKDRMKMVKAFNAGSRDAFLISLKAGGTGLNLTSADVVILIDLWWNPSVEEQAISRAHRMGQTKTVEVIRLITRGTIEEKIMALQDSKRDMVSTVLDGGADDSTISKDEMKSILGL</sequence>
<keyword evidence="2" id="KW-0862">Zinc</keyword>
<dbReference type="InterPro" id="IPR027417">
    <property type="entry name" value="P-loop_NTPase"/>
</dbReference>
<keyword evidence="2" id="KW-0479">Metal-binding</keyword>
<dbReference type="InterPro" id="IPR007527">
    <property type="entry name" value="Znf_SWIM"/>
</dbReference>
<dbReference type="InterPro" id="IPR049730">
    <property type="entry name" value="SNF2/RAD54-like_C"/>
</dbReference>
<evidence type="ECO:0000256" key="2">
    <source>
        <dbReference type="PROSITE-ProRule" id="PRU00325"/>
    </source>
</evidence>
<feature type="domain" description="SWIM-type" evidence="4">
    <location>
        <begin position="39"/>
        <end position="75"/>
    </location>
</feature>
<keyword evidence="3" id="KW-0175">Coiled coil</keyword>
<dbReference type="Gene3D" id="3.40.50.300">
    <property type="entry name" value="P-loop containing nucleotide triphosphate hydrolases"/>
    <property type="match status" value="1"/>
</dbReference>
<evidence type="ECO:0000256" key="3">
    <source>
        <dbReference type="SAM" id="Coils"/>
    </source>
</evidence>
<feature type="domain" description="Helicase C-terminal" evidence="6">
    <location>
        <begin position="874"/>
        <end position="1032"/>
    </location>
</feature>
<dbReference type="RefSeq" id="WP_031366493.1">
    <property type="nucleotide sequence ID" value="NZ_FPKS01000002.1"/>
</dbReference>
<organism evidence="7 8">
    <name type="scientific">Pseudolactococcus chungangensis CAU 28 = DSM 22330</name>
    <dbReference type="NCBI Taxonomy" id="1122154"/>
    <lineage>
        <taxon>Bacteria</taxon>
        <taxon>Bacillati</taxon>
        <taxon>Bacillota</taxon>
        <taxon>Bacilli</taxon>
        <taxon>Lactobacillales</taxon>
        <taxon>Streptococcaceae</taxon>
        <taxon>Pseudolactococcus</taxon>
    </lineage>
</organism>
<dbReference type="GO" id="GO:0004386">
    <property type="term" value="F:helicase activity"/>
    <property type="evidence" value="ECO:0007669"/>
    <property type="project" value="UniProtKB-KW"/>
</dbReference>
<dbReference type="InterPro" id="IPR014001">
    <property type="entry name" value="Helicase_ATP-bd"/>
</dbReference>
<dbReference type="Pfam" id="PF00271">
    <property type="entry name" value="Helicase_C"/>
    <property type="match status" value="1"/>
</dbReference>
<evidence type="ECO:0000313" key="8">
    <source>
        <dbReference type="Proteomes" id="UP000185655"/>
    </source>
</evidence>
<dbReference type="SMART" id="SM00487">
    <property type="entry name" value="DEXDc"/>
    <property type="match status" value="1"/>
</dbReference>
<dbReference type="Pfam" id="PF08455">
    <property type="entry name" value="SNF2_assoc"/>
    <property type="match status" value="1"/>
</dbReference>
<dbReference type="AlphaFoldDB" id="A0A1K2H5C1"/>